<dbReference type="EMBL" id="JAWNGG020000038">
    <property type="protein sequence ID" value="KAK9306549.1"/>
    <property type="molecule type" value="Genomic_DNA"/>
</dbReference>
<sequence length="5152" mass="588164">MNEDNLTTISRGPHKFDTVEIINCLLRGLRCKRHEDREEYVARPSEYMKHMLMTTDEMTQYILKWRAKFSLPLSVRTEAFNFEISPSIIVFQQFTSGNCLSVTLTVRNVTGVSRYLRCSYEPDPFFSVDFCGSNFSTMLAPGLSNSYKVKFVPERNQDYHYQLKFASDGGDFVVPVVAISSRGILDFPDQIEVPLTAVKIPSSKTIFVRNVGSAVAGFVLYTDNPCFRIEPSKGRIEEEESLQFTMHFLSNKSGDFRGNLFLEYETGEKVRMDLRSSAESCSIRIDRGSVRMEETFLGLSRSKIFTIHNRSNYIVKYKWMQLESIEADNERKEHYKKLFHLVYESELDRCVDLDHYNVCTPDIHQLVYQRIYTDELESLTKETFQYNHICFKFAQQEAEIWPQSSTEVTVFFYALEVGEVNSTAYLEVTGREDRIPLSLYGTGKGPVIQLNVLTINLENIYMCSVHNYEIIAVNKGHICGTLIYRAKPTDFGGTIDVTPPSLKLQPNEHKSFNLSFSSNRKGDFVERVDFVVKESLEVLSLHIKGCIICPTLHFDEDSLDFGTTAIGFSTRQDVYLHNLALIPVSFTITVLNDGDQAPLHHEDFVKASRKPSFPSKPQEFQVVPVEGVVEAHDSLKIKIIYTANIARVGQTVVQVDMWDSHSDPVTLPVIFCGAVPSLSIVPREITLRFCFINFPYLRSFIMENNSDLDGYFYLMPQQVSDDSSVICSLSNNQGYVKARQSKTIEATIITKALGRHKITLNMLVMGDPSPSCVTITCNGQGPVVSAEPSFLDFGTMKVLEEKTKEFHLINDSHIPTQFVASLTNEDSSWSVSPESGDLEPHESKTITVKLCLLDVGKYKNSVMLSIINSRAILVELEVTGYGCSVLFEPQIFPTFDWGLLFSHQQIDRTITLTNGGSRDYQVIWTTQPEVRFRRGQMLMPHTTKFHLQPLIINIPPGETRYVYCKLFWKLNECVVEKWYIFGQIQGVGKRELIGTSSFTVTLTEPQILFSKRRLTFRVDVCADEDKLQQTDELLVTNQSKLDLNVQLSVKQPFHLVTAAEEHVQSMKIVLIDGATMKIRVFFFFDSNVQDRYSRNYSGVLRLEYHEHPNQDKIACKGYVNFPNLVIEPGDFVINCELGSSAEKILTLTNNGPVSVVYKFLWLADSIEIQRDTDIDPECRGCSSRKEKLEEVVPEIHEVAVSNETDEEIYPSDRQEDGSGDGPLNTIPPPTNSPVSENQNVETPVTEQSSEMNDCLISGEEIREFLMPIVGPYFKKDEDLIVLESMHTDPPKDHYINEVLKIVPNEGTVLPYSVQRVHVGFHGFERLRIKATVVCEISRGPTERIHLLARADAIRYAFDTNVIDFGQQLFLEYSRKTFVLKNLCTIAFDYEIKATEIVSNEVIERFDICPLIIQPSKGFVDVESVVEFYVNHLATKLGPISHRFQLEIGHLMPVVVEVTAYGAFPQVYSCVPREQFHQYHSIELEYSAIQSLTEDFMQNKMENVVAEKIADYLETDTEMSIAGEWCIIPCDETFPRTMDIDMAVERWLARKFVDANSYILMQHATTRKNEPIPQLFSFEHVIDMKYLIVEQTTHYTTKVINYGPWITEVRMRIGKKKNHPERSGITVHFKKHSKLLVGDSAILHVTWHPTRERFSERSVEVKHTIYIEVSYGCTIPVTVKGTVTYPYVTVNTKFLDFQDVVVGECLVLHILVKNEGLVDCEWEARLSDAHHKKHQEDYSFYVEYDTNHCPPGHFEVVRVYFKPQKTCYIEAKLKIIVKMSLEMQIVVLTGRGIEKSLNIIKPTIQFLPTVPFTDIQETVFTIENTCNYPVEFFWHHLDEYCLLNKTTMSSDFQTEYRITKALLHYYKVKEILLPPRKPGEPIPWQLTKFYKDIVNEMTQTLIMEKLKDEEVLGEEVEPESENYEGDTGKKRKRKVGSSVLKRKTNKRRSVQQSTKNSVRGSSRRERKNEIVSDLFSTDSDRKDFSDFSLLGETIVESASLPMSDPEEIQRLLFCYIDNLHKSSDFQSRMKDPVNELFESMERKPDVSDHLPDPFKPVKRVCVVFHGASFTEYQEAACRSARVLEIPVLSIDKAITEVIAFAGSSCSIQLRQIIDDVYESYWKAFVKQRQRSRACESNEIGSQSTRRTVNSDKGGSSPKDKSGTESSKTPRRLKTPKSAKIETFDSQKEVILRLHADPDPVAELDKIPAGEELEVLDPLSRYEYKIQAILLLEKVVDHREIHETSRDKEDRGARKKQDASFAGITSELIFQALEERLSMDDFKRGFVVQSLESNFLRNNTPEALLFLLRIVGNIEYFLFVTFLNSMARYNAKVEQLRNEIAVKATDPTQKIQDIDEMSSSEYDQLPDEDKKIYLDAILPRKREEASRRRARFIERMMERTKKKESSVSRSKTIKKKRDVKSAKHATATSNSRPASNKLGTSKATKSRDNSKRGKEPVSSEVKEIMTAMDQYYAELSSIEMIIRNWDPIKMTMETPHTIKSKATKSDRDPSSLDIRKKPVNDFHIWYVRSSDPWRDVMYNTVVNQMSENLLAKSAVPVEITPEPDLRPKIYSVLRYKDVEKRVKKTLADVYQLTSLAPISEVFSINESMPVSEASVQESHSVAKRNRGRRGHKSTSKIEENRSLNALTIESTDTNTTSLLETIVEEPVKPRWILLPSECQRFKIRFRPEETGHYEETFALTLVDGNCVTHEVNVIGIADIPRLDMNPKTIFPKRKLNVTDSSMYIYDKELYDFGSQLVLHKDRRPHRREARLKFCNISEVEADVRVSLTENGSECFFVQPQHLLIARGNCATVTLSAIATRLGTIAGKLLLCVKNNPRVEVIELQSEGTELDIELDEKELHFGRTLLHRMEHRTLTVRNKTPVSFFWHLEAEEPADPQITFAPSCGMIGSLSEQKIEFCYHATTIGMIQRKAIIFKAFLDEDDDDPIFSDVVLLSGETYDVAVDINYANPVDLKHIRADFPAKAVFSMRNRGDYEVKYIITLDDNEKLAKLNLPVNFKKKLEIQPTSGTILPNEEKTVEIIFKPKTELTLKEAPILKCHLIDTHKETRIIAEIPLKVSLDAYYARFRINPYPAVNFGTLAICTEKTMYLNIENIGRFPLRYFIQLIYQHPSVIYMTKRLQDDFGEKRQKPKKGKKSSRNETKIVSEPGKLVVGSMTIMKLEGAVNVGQTDSIAITCYPEFVGSEEDQILVVVQDSTPEDREGKIVTLSVNSSMPTIDFHDLDSMFQENHVVDRIQDFECPKDIGAHTVFAREEKCLYFRHVNVLSTHVTCFKLHNRGVVAANVEVHLIEETLTPNTTKSNTFIVEPSDEQIPPMSYKVFAVSFTPHVIQTFQGTLRAAVVLPPHLEADQLFIKLIGESCVPEVAITEPVHGARERPSLNFARTLIDESSCRYFAIENVGFIKTKVIVEIDDDPNNVFLLSVYLDAQHLLQVWEEYCNELHDRSTVVRLAPGNVARFKVIFTPIEVGKYCGKIRLHVVDNPYENMLINLEGECYIEMVILEGLQFEESKEKAATRNHKNRKVSSKQNSLVSVSSISMLPASLTYILDYGLCFVSKMYKKAFKIVNKSTDRLFRFQWSEHPYIVFEPSVGHIKHLTSKEIVATFLAPEPTNQENVLIECSICEILIEYSETETNWDDRQVEIHWEKVHHELMGPLSDVEFLLKKIVEPTIEPKHEVVPGTSKSIHLLLNAVVAFSECLCTVENVCFKDTLMFQTREFTFSISNPGMVDTIFAWKINMDEQYPKRHLGDGSNVFSRPRTAEETRTRNSKSSRGIFSATRELSRKDIEQDEYSAGDSTNFSSQECSSFVSNSADMKTPLSTRPSDLFSSTAGLSGRTTDSWLEGDDLPFVIHPETGKIPPGQSMECTLKFSPKDVFYYKAYLTCKIENLEPNQPTLMIPIVARSLMPYCHFDVKESDYVTAGRRDPSRPGPVEYETDDSTVWQNIRVIEFKVVGVGGTHVKKFHLINPTADDYYFSWTNRSPRRVEEISKFHCMVTEGVAERGKRTDLAFTFLAEDVGVFESFWLFSIDRYNLECLFLVVGIVTEPSVHCLVVHMKLKPTILGFNVRDSTRLLNNEDFHIPFNVLEESLYSEGRFQKLSVTPMSGTLLSKSEQHLWVEYHPTRIGEFHFSIQCAVKLMKSPLTIFVTASVYDIVCSVSYCKPNGETIQASKSKENIIDLDKVMPEIPITLKFDITNACKVALYYTWDLGMTPEISCRNAYNVTMSQKQGYVTSDDRSTCFLTLTTYQKVTIKDHRVLLQVSNGPIYKFILKAFSKRPAIEFSFNRYDFGPCYIQERNTISYFTELCVTNSDDAPFIIECKFEEQPHLSVDLNRISEALAAHSTIAIPIVFRPLKETKYHECLMFTINSTNEKKITITGEGISYKVCLVNPRDKSIDLGSVPAFKSIVKKVPVINKGSAPLELKFGLMKFLSGYDEYRESRGYCDSKMEGVSELVRASIMETKRSWTLDMKLQTIEPKLSDVLKIEPSSNIVLKPNKRVNVLITFKSPSRIRPFMAKVAFQSSSTILPLFLVRGSCVGVEFGFNRNHISFGTVIQGCAAESKLVLMNTGDLGSRFKWNVSKLPKDFQINPMSGYCSAGMDVNFIVKFQPSVQRCLIEGEGIIEIEKHESLSVKISGACEKPPDPIKTITFECLVREKQTRSMVIVNDSNLPWKLNVEITGDYFSVDEILLIPPQQSAPCVVTYSPLVMNSGNTPHMGTLVLKSVDENLYMVYSLRGRSLPPLVTSKISRRFPAKTKYTELMPVYNWLNIQQRFDCKIELTTNDNTKSQVPLYSFVGNEKIDVPANGQRDYRAVFYCYEKWNFSFKVTFTNNEKEYQFYDIEYEVTEPEVIESIPLITSARSQICHALKLENPLEHETIKFTAECLHPFITVIQMPKFVQPLSYEYISIIYHPTLPFVTDIAMLNIDGQKLGRFPYELRLKANPPPPEKTTRVSASLGSNYAFSLLVKNFTQENTKFLIHVDSECFAYPKFIHVNKLENGVIDVIYEPFDVENVTATLIASSDTAGEFVFPLIGSCSLPKPMGPYMVTRSSSALIPFKNVFNEAKVFDFIVDVPDIFTVNIASTILESKQSIDIKVDIQDEQEGEYTEEEKYPVTGKLTVYCTDHAFSYINWVYYLRGVFE</sequence>
<feature type="compositionally biased region" description="Basic residues" evidence="6">
    <location>
        <begin position="1928"/>
        <end position="1948"/>
    </location>
</feature>
<evidence type="ECO:0000256" key="2">
    <source>
        <dbReference type="ARBA" id="ARBA00004496"/>
    </source>
</evidence>
<evidence type="ECO:0000256" key="4">
    <source>
        <dbReference type="ARBA" id="ARBA00023069"/>
    </source>
</evidence>
<feature type="compositionally biased region" description="Polar residues" evidence="6">
    <location>
        <begin position="1232"/>
        <end position="1251"/>
    </location>
</feature>
<comment type="caution">
    <text evidence="8">The sequence shown here is derived from an EMBL/GenBank/DDBJ whole genome shotgun (WGS) entry which is preliminary data.</text>
</comment>
<feature type="compositionally biased region" description="Polar residues" evidence="6">
    <location>
        <begin position="2137"/>
        <end position="2146"/>
    </location>
</feature>
<feature type="domain" description="HYDIN/VesB/CFA65-like Ig-like" evidence="7">
    <location>
        <begin position="782"/>
        <end position="868"/>
    </location>
</feature>
<dbReference type="InterPro" id="IPR013783">
    <property type="entry name" value="Ig-like_fold"/>
</dbReference>
<organism evidence="8 9">
    <name type="scientific">Tetragonisca angustula</name>
    <dbReference type="NCBI Taxonomy" id="166442"/>
    <lineage>
        <taxon>Eukaryota</taxon>
        <taxon>Metazoa</taxon>
        <taxon>Ecdysozoa</taxon>
        <taxon>Arthropoda</taxon>
        <taxon>Hexapoda</taxon>
        <taxon>Insecta</taxon>
        <taxon>Pterygota</taxon>
        <taxon>Neoptera</taxon>
        <taxon>Endopterygota</taxon>
        <taxon>Hymenoptera</taxon>
        <taxon>Apocrita</taxon>
        <taxon>Aculeata</taxon>
        <taxon>Apoidea</taxon>
        <taxon>Anthophila</taxon>
        <taxon>Apidae</taxon>
        <taxon>Tetragonisca</taxon>
    </lineage>
</organism>
<protein>
    <recommendedName>
        <fullName evidence="7">HYDIN/VesB/CFA65-like Ig-like domain-containing protein</fullName>
    </recommendedName>
</protein>
<feature type="compositionally biased region" description="Polar residues" evidence="6">
    <location>
        <begin position="2424"/>
        <end position="2441"/>
    </location>
</feature>
<keyword evidence="5" id="KW-0966">Cell projection</keyword>
<feature type="region of interest" description="Disordered" evidence="6">
    <location>
        <begin position="1199"/>
        <end position="1251"/>
    </location>
</feature>
<reference evidence="8 9" key="1">
    <citation type="submission" date="2024-05" db="EMBL/GenBank/DDBJ databases">
        <title>The nuclear and mitochondrial genome assemblies of Tetragonisca angustula (Apidae: Meliponini), a tiny yet remarkable pollinator in the Neotropics.</title>
        <authorList>
            <person name="Ferrari R."/>
            <person name="Ricardo P.C."/>
            <person name="Dias F.C."/>
            <person name="Araujo N.S."/>
            <person name="Soares D.O."/>
            <person name="Zhou Q.-S."/>
            <person name="Zhu C.-D."/>
            <person name="Coutinho L."/>
            <person name="Airas M.C."/>
            <person name="Batista T.M."/>
        </authorList>
    </citation>
    <scope>NUCLEOTIDE SEQUENCE [LARGE SCALE GENOMIC DNA]</scope>
    <source>
        <strain evidence="8">ASF017062</strain>
        <tissue evidence="8">Abdomen</tissue>
    </source>
</reference>
<name>A0AAW1A948_9HYME</name>
<accession>A0AAW1A948</accession>
<dbReference type="GO" id="GO:1904158">
    <property type="term" value="P:axonemal central apparatus assembly"/>
    <property type="evidence" value="ECO:0007669"/>
    <property type="project" value="TreeGrafter"/>
</dbReference>
<dbReference type="Pfam" id="PF22544">
    <property type="entry name" value="HYDIN_VesB_CFA65-like_Ig"/>
    <property type="match status" value="2"/>
</dbReference>
<evidence type="ECO:0000256" key="3">
    <source>
        <dbReference type="ARBA" id="ARBA00022490"/>
    </source>
</evidence>
<evidence type="ECO:0000313" key="8">
    <source>
        <dbReference type="EMBL" id="KAK9306549.1"/>
    </source>
</evidence>
<comment type="subcellular location">
    <subcellularLocation>
        <location evidence="1">Cell projection</location>
        <location evidence="1">Cilium</location>
    </subcellularLocation>
    <subcellularLocation>
        <location evidence="2">Cytoplasm</location>
    </subcellularLocation>
</comment>
<evidence type="ECO:0000256" key="5">
    <source>
        <dbReference type="ARBA" id="ARBA00023273"/>
    </source>
</evidence>
<gene>
    <name evidence="8" type="ORF">QLX08_002752</name>
</gene>
<feature type="compositionally biased region" description="Basic residues" evidence="6">
    <location>
        <begin position="2619"/>
        <end position="2632"/>
    </location>
</feature>
<evidence type="ECO:0000313" key="9">
    <source>
        <dbReference type="Proteomes" id="UP001432146"/>
    </source>
</evidence>
<feature type="compositionally biased region" description="Basic and acidic residues" evidence="6">
    <location>
        <begin position="2443"/>
        <end position="2459"/>
    </location>
</feature>
<feature type="compositionally biased region" description="Basic and acidic residues" evidence="6">
    <location>
        <begin position="2394"/>
        <end position="2404"/>
    </location>
</feature>
<keyword evidence="3" id="KW-0963">Cytoplasm</keyword>
<dbReference type="InterPro" id="IPR033305">
    <property type="entry name" value="Hydin-like"/>
</dbReference>
<proteinExistence type="predicted"/>
<evidence type="ECO:0000259" key="7">
    <source>
        <dbReference type="Pfam" id="PF22544"/>
    </source>
</evidence>
<dbReference type="Proteomes" id="UP001432146">
    <property type="component" value="Unassembled WGS sequence"/>
</dbReference>
<evidence type="ECO:0000256" key="6">
    <source>
        <dbReference type="SAM" id="MobiDB-lite"/>
    </source>
</evidence>
<feature type="region of interest" description="Disordered" evidence="6">
    <location>
        <begin position="3761"/>
        <end position="3788"/>
    </location>
</feature>
<dbReference type="PANTHER" id="PTHR23053:SF0">
    <property type="entry name" value="HYDROCEPHALUS-INDUCING PROTEIN HOMOLOG"/>
    <property type="match status" value="1"/>
</dbReference>
<dbReference type="Gene3D" id="2.60.40.10">
    <property type="entry name" value="Immunoglobulins"/>
    <property type="match status" value="18"/>
</dbReference>
<dbReference type="GO" id="GO:0003341">
    <property type="term" value="P:cilium movement"/>
    <property type="evidence" value="ECO:0007669"/>
    <property type="project" value="TreeGrafter"/>
</dbReference>
<dbReference type="PANTHER" id="PTHR23053">
    <property type="entry name" value="DLEC1 DELETED IN LUNG AND ESOPHAGEAL CANCER 1"/>
    <property type="match status" value="1"/>
</dbReference>
<feature type="compositionally biased region" description="Acidic residues" evidence="6">
    <location>
        <begin position="1912"/>
        <end position="1923"/>
    </location>
</feature>
<dbReference type="GO" id="GO:0005930">
    <property type="term" value="C:axoneme"/>
    <property type="evidence" value="ECO:0007669"/>
    <property type="project" value="TreeGrafter"/>
</dbReference>
<feature type="compositionally biased region" description="Polar residues" evidence="6">
    <location>
        <begin position="1949"/>
        <end position="1959"/>
    </location>
</feature>
<feature type="region of interest" description="Disordered" evidence="6">
    <location>
        <begin position="2611"/>
        <end position="2639"/>
    </location>
</feature>
<feature type="region of interest" description="Disordered" evidence="6">
    <location>
        <begin position="2133"/>
        <end position="2177"/>
    </location>
</feature>
<feature type="region of interest" description="Disordered" evidence="6">
    <location>
        <begin position="2394"/>
        <end position="2459"/>
    </location>
</feature>
<keyword evidence="9" id="KW-1185">Reference proteome</keyword>
<keyword evidence="4" id="KW-0969">Cilium</keyword>
<feature type="region of interest" description="Disordered" evidence="6">
    <location>
        <begin position="1912"/>
        <end position="1968"/>
    </location>
</feature>
<feature type="domain" description="HYDIN/VesB/CFA65-like Ig-like" evidence="7">
    <location>
        <begin position="184"/>
        <end position="275"/>
    </location>
</feature>
<evidence type="ECO:0000256" key="1">
    <source>
        <dbReference type="ARBA" id="ARBA00004138"/>
    </source>
</evidence>
<dbReference type="InterPro" id="IPR053879">
    <property type="entry name" value="HYDIN_VesB_CFA65-like_Ig"/>
</dbReference>